<protein>
    <recommendedName>
        <fullName evidence="3">Protein kinase domain-containing protein</fullName>
    </recommendedName>
</protein>
<dbReference type="AlphaFoldDB" id="A0A0A1T3L7"/>
<sequence length="258" mass="28826">MASSPAVPDLTGAAVAFHIRHISRDGLGKHTSLYFARVWDLGLVDQGYSRARTDRHVIIKAFPSNLAGQRAFEKESNANLKIGSCSLQANAVQELLEMRSDGNWPRCFGQMRVQRESLEDTESHFEPDTGGKTGLRCLVFEHVAGLKPISRDDLTDETIAAVVEVFEELHEAGIVFNNHIDHAVYPKVALRNIYRRINGDPFVSDFQCATEAKLDQRGDKMKSDEMVGLKDYLQRMRDGKDAVDTIPREVQILLESAA</sequence>
<keyword evidence="2" id="KW-1185">Reference proteome</keyword>
<name>A0A0A1T3L7_9HYPO</name>
<organism evidence="1 2">
    <name type="scientific">[Torrubiella] hemipterigena</name>
    <dbReference type="NCBI Taxonomy" id="1531966"/>
    <lineage>
        <taxon>Eukaryota</taxon>
        <taxon>Fungi</taxon>
        <taxon>Dikarya</taxon>
        <taxon>Ascomycota</taxon>
        <taxon>Pezizomycotina</taxon>
        <taxon>Sordariomycetes</taxon>
        <taxon>Hypocreomycetidae</taxon>
        <taxon>Hypocreales</taxon>
        <taxon>Clavicipitaceae</taxon>
        <taxon>Clavicipitaceae incertae sedis</taxon>
        <taxon>'Torrubiella' clade</taxon>
    </lineage>
</organism>
<evidence type="ECO:0008006" key="3">
    <source>
        <dbReference type="Google" id="ProtNLM"/>
    </source>
</evidence>
<reference evidence="1 2" key="1">
    <citation type="journal article" date="2015" name="Genome Announc.">
        <title>Draft Genome Sequence and Gene Annotation of the Entomopathogenic Fungus Verticillium hemipterigenum.</title>
        <authorList>
            <person name="Horn F."/>
            <person name="Habel A."/>
            <person name="Scharf D.H."/>
            <person name="Dworschak J."/>
            <person name="Brakhage A.A."/>
            <person name="Guthke R."/>
            <person name="Hertweck C."/>
            <person name="Linde J."/>
        </authorList>
    </citation>
    <scope>NUCLEOTIDE SEQUENCE [LARGE SCALE GENOMIC DNA]</scope>
</reference>
<gene>
    <name evidence="1" type="ORF">VHEMI00816</name>
</gene>
<dbReference type="EMBL" id="CDHN01000001">
    <property type="protein sequence ID" value="CEJ80645.1"/>
    <property type="molecule type" value="Genomic_DNA"/>
</dbReference>
<evidence type="ECO:0000313" key="1">
    <source>
        <dbReference type="EMBL" id="CEJ80645.1"/>
    </source>
</evidence>
<evidence type="ECO:0000313" key="2">
    <source>
        <dbReference type="Proteomes" id="UP000039046"/>
    </source>
</evidence>
<accession>A0A0A1T3L7</accession>
<dbReference type="Proteomes" id="UP000039046">
    <property type="component" value="Unassembled WGS sequence"/>
</dbReference>
<proteinExistence type="predicted"/>
<dbReference type="HOGENOM" id="CLU_1078432_0_0_1"/>